<dbReference type="SUPFAM" id="SSF53098">
    <property type="entry name" value="Ribonuclease H-like"/>
    <property type="match status" value="1"/>
</dbReference>
<dbReference type="InterPro" id="IPR044730">
    <property type="entry name" value="RNase_H-like_dom_plant"/>
</dbReference>
<accession>B9SMG3</accession>
<dbReference type="InterPro" id="IPR002156">
    <property type="entry name" value="RNaseH_domain"/>
</dbReference>
<dbReference type="InterPro" id="IPR053151">
    <property type="entry name" value="RNase_H-like"/>
</dbReference>
<keyword evidence="3" id="KW-1185">Reference proteome</keyword>
<organism evidence="2 3">
    <name type="scientific">Ricinus communis</name>
    <name type="common">Castor bean</name>
    <dbReference type="NCBI Taxonomy" id="3988"/>
    <lineage>
        <taxon>Eukaryota</taxon>
        <taxon>Viridiplantae</taxon>
        <taxon>Streptophyta</taxon>
        <taxon>Embryophyta</taxon>
        <taxon>Tracheophyta</taxon>
        <taxon>Spermatophyta</taxon>
        <taxon>Magnoliopsida</taxon>
        <taxon>eudicotyledons</taxon>
        <taxon>Gunneridae</taxon>
        <taxon>Pentapetalae</taxon>
        <taxon>rosids</taxon>
        <taxon>fabids</taxon>
        <taxon>Malpighiales</taxon>
        <taxon>Euphorbiaceae</taxon>
        <taxon>Acalyphoideae</taxon>
        <taxon>Acalypheae</taxon>
        <taxon>Ricinus</taxon>
    </lineage>
</organism>
<dbReference type="EMBL" id="EQ974034">
    <property type="protein sequence ID" value="EEF35195.1"/>
    <property type="molecule type" value="Genomic_DNA"/>
</dbReference>
<dbReference type="GO" id="GO:0003676">
    <property type="term" value="F:nucleic acid binding"/>
    <property type="evidence" value="ECO:0007669"/>
    <property type="project" value="InterPro"/>
</dbReference>
<name>B9SMG3_RICCO</name>
<dbReference type="InParanoid" id="B9SMG3"/>
<dbReference type="InterPro" id="IPR012337">
    <property type="entry name" value="RNaseH-like_sf"/>
</dbReference>
<dbReference type="GO" id="GO:0004523">
    <property type="term" value="F:RNA-DNA hybrid ribonuclease activity"/>
    <property type="evidence" value="ECO:0007669"/>
    <property type="project" value="InterPro"/>
</dbReference>
<protein>
    <recommendedName>
        <fullName evidence="1">RNase H type-1 domain-containing protein</fullName>
    </recommendedName>
</protein>
<dbReference type="CDD" id="cd06222">
    <property type="entry name" value="RNase_H_like"/>
    <property type="match status" value="1"/>
</dbReference>
<reference evidence="3" key="1">
    <citation type="journal article" date="2010" name="Nat. Biotechnol.">
        <title>Draft genome sequence of the oilseed species Ricinus communis.</title>
        <authorList>
            <person name="Chan A.P."/>
            <person name="Crabtree J."/>
            <person name="Zhao Q."/>
            <person name="Lorenzi H."/>
            <person name="Orvis J."/>
            <person name="Puiu D."/>
            <person name="Melake-Berhan A."/>
            <person name="Jones K.M."/>
            <person name="Redman J."/>
            <person name="Chen G."/>
            <person name="Cahoon E.B."/>
            <person name="Gedil M."/>
            <person name="Stanke M."/>
            <person name="Haas B.J."/>
            <person name="Wortman J.R."/>
            <person name="Fraser-Liggett C.M."/>
            <person name="Ravel J."/>
            <person name="Rabinowicz P.D."/>
        </authorList>
    </citation>
    <scope>NUCLEOTIDE SEQUENCE [LARGE SCALE GENOMIC DNA]</scope>
    <source>
        <strain evidence="3">cv. Hale</strain>
    </source>
</reference>
<dbReference type="AlphaFoldDB" id="B9SMG3"/>
<dbReference type="Pfam" id="PF13456">
    <property type="entry name" value="RVT_3"/>
    <property type="match status" value="1"/>
</dbReference>
<dbReference type="PANTHER" id="PTHR47723">
    <property type="entry name" value="OS05G0353850 PROTEIN"/>
    <property type="match status" value="1"/>
</dbReference>
<dbReference type="Proteomes" id="UP000008311">
    <property type="component" value="Unassembled WGS sequence"/>
</dbReference>
<proteinExistence type="predicted"/>
<gene>
    <name evidence="2" type="ORF">RCOM_1074830</name>
</gene>
<evidence type="ECO:0000313" key="3">
    <source>
        <dbReference type="Proteomes" id="UP000008311"/>
    </source>
</evidence>
<dbReference type="PANTHER" id="PTHR47723:SF24">
    <property type="entry name" value="RNASE H TYPE-1 DOMAIN-CONTAINING PROTEIN"/>
    <property type="match status" value="1"/>
</dbReference>
<evidence type="ECO:0000313" key="2">
    <source>
        <dbReference type="EMBL" id="EEF35195.1"/>
    </source>
</evidence>
<evidence type="ECO:0000259" key="1">
    <source>
        <dbReference type="Pfam" id="PF13456"/>
    </source>
</evidence>
<feature type="domain" description="RNase H type-1" evidence="1">
    <location>
        <begin position="45"/>
        <end position="123"/>
    </location>
</feature>
<sequence>MGFLPDPLRMGPSVALWLDLDSQGTEHAQSQQLWCPPKPGEFKFNVDASFDTNSRVVTAAVVWRDSKVQLWDGCTRKFKASSSLVAKATASKDGLLLAKAIKPRCSVFETDSLILFNRLKDPSSSPWEINVIVRSLS</sequence>